<evidence type="ECO:0000313" key="5">
    <source>
        <dbReference type="EMBL" id="GAX83292.1"/>
    </source>
</evidence>
<evidence type="ECO:0000256" key="2">
    <source>
        <dbReference type="ARBA" id="ARBA00006076"/>
    </source>
</evidence>
<feature type="compositionally biased region" description="Low complexity" evidence="4">
    <location>
        <begin position="330"/>
        <end position="340"/>
    </location>
</feature>
<feature type="compositionally biased region" description="Basic and acidic residues" evidence="4">
    <location>
        <begin position="193"/>
        <end position="206"/>
    </location>
</feature>
<comment type="caution">
    <text evidence="5">The sequence shown here is derived from an EMBL/GenBank/DDBJ whole genome shotgun (WGS) entry which is preliminary data.</text>
</comment>
<comment type="similarity">
    <text evidence="2">Belongs to the SNU66/SART1 family.</text>
</comment>
<feature type="compositionally biased region" description="Acidic residues" evidence="4">
    <location>
        <begin position="308"/>
        <end position="321"/>
    </location>
</feature>
<evidence type="ECO:0008006" key="7">
    <source>
        <dbReference type="Google" id="ProtNLM"/>
    </source>
</evidence>
<feature type="region of interest" description="Disordered" evidence="4">
    <location>
        <begin position="31"/>
        <end position="53"/>
    </location>
</feature>
<proteinExistence type="inferred from homology"/>
<evidence type="ECO:0000256" key="1">
    <source>
        <dbReference type="ARBA" id="ARBA00004123"/>
    </source>
</evidence>
<dbReference type="Pfam" id="PF03343">
    <property type="entry name" value="SART-1"/>
    <property type="match status" value="2"/>
</dbReference>
<dbReference type="PANTHER" id="PTHR14152:SF5">
    <property type="entry name" value="U4_U6.U5 TRI-SNRNP-ASSOCIATED PROTEIN 1"/>
    <property type="match status" value="1"/>
</dbReference>
<dbReference type="PANTHER" id="PTHR14152">
    <property type="entry name" value="SQUAMOUS CELL CARCINOMA ANTIGEN RECOGNISED BY CYTOTOXIC T LYMPHOCYTES"/>
    <property type="match status" value="1"/>
</dbReference>
<keyword evidence="6" id="KW-1185">Reference proteome</keyword>
<evidence type="ECO:0000256" key="3">
    <source>
        <dbReference type="ARBA" id="ARBA00023242"/>
    </source>
</evidence>
<dbReference type="GO" id="GO:0000481">
    <property type="term" value="P:maturation of 5S rRNA"/>
    <property type="evidence" value="ECO:0007669"/>
    <property type="project" value="TreeGrafter"/>
</dbReference>
<protein>
    <recommendedName>
        <fullName evidence="7">SART-1 family protein</fullName>
    </recommendedName>
</protein>
<feature type="compositionally biased region" description="Basic residues" evidence="4">
    <location>
        <begin position="283"/>
        <end position="294"/>
    </location>
</feature>
<dbReference type="OrthoDB" id="5583at2759"/>
<sequence>MPGSFLIVYEDEEGGNTESLIAQLEAQQADKEEVAGISTTGGGDLGTRGERASAKERAAAAEVAGRAEKRGRFDAALEKSNWASQALKPAVQAAAGDKKEVVMTQHSSGEALLVRGSGQEVEDAGEDAADLELQLSLERARRAAAAAAAAVANVIKQVKHEDGGAADSAAALLALQGMGPGSSLAGIAASSARKREEEEARIKEELNPGSWGAVGGGAGSGRIKQEGSTGGGLLFNDSMDFVSNISLKKEDPGVDGMNTAADLHSTAGGSGGDGMDVDSVNKGAKKSGGKKLRNNKGSGGAGRWITASDEEEDEEEEEEEKEERRKQAEADAAVAAESVATQSHLGKGLSGVLSQLKDKGQLQERQVWAGRTSDKSKVALQGLDDVFTGGSHEDRIARSVEAALTRKDEFGRVKTPKERFRELCYDFHGMTPSKNQIAKRQKQAKMELSIMKDASSEREAEDASKLLKVQERASQPFLVLSGKGVKETLEAARGAKGAMLPPPNKLNNASTASKKQKSGGSSGRPPASLGGILGGGLTPLTGDKKVEAMLGVSSTRPLGV</sequence>
<name>A0A250XK48_9CHLO</name>
<dbReference type="InterPro" id="IPR005011">
    <property type="entry name" value="SNU66/SART1"/>
</dbReference>
<dbReference type="STRING" id="1157962.A0A250XK48"/>
<feature type="region of interest" description="Disordered" evidence="4">
    <location>
        <begin position="189"/>
        <end position="225"/>
    </location>
</feature>
<dbReference type="Proteomes" id="UP000232323">
    <property type="component" value="Unassembled WGS sequence"/>
</dbReference>
<accession>A0A250XK48</accession>
<reference evidence="5 6" key="1">
    <citation type="submission" date="2017-08" db="EMBL/GenBank/DDBJ databases">
        <title>Acidophilic green algal genome provides insights into adaptation to an acidic environment.</title>
        <authorList>
            <person name="Hirooka S."/>
            <person name="Hirose Y."/>
            <person name="Kanesaki Y."/>
            <person name="Higuchi S."/>
            <person name="Fujiwara T."/>
            <person name="Onuma R."/>
            <person name="Era A."/>
            <person name="Ohbayashi R."/>
            <person name="Uzuka A."/>
            <person name="Nozaki H."/>
            <person name="Yoshikawa H."/>
            <person name="Miyagishima S.Y."/>
        </authorList>
    </citation>
    <scope>NUCLEOTIDE SEQUENCE [LARGE SCALE GENOMIC DNA]</scope>
    <source>
        <strain evidence="5 6">NIES-2499</strain>
    </source>
</reference>
<gene>
    <name evidence="5" type="ORF">CEUSTIGMA_g10718.t1</name>
</gene>
<evidence type="ECO:0000313" key="6">
    <source>
        <dbReference type="Proteomes" id="UP000232323"/>
    </source>
</evidence>
<feature type="region of interest" description="Disordered" evidence="4">
    <location>
        <begin position="251"/>
        <end position="344"/>
    </location>
</feature>
<dbReference type="AlphaFoldDB" id="A0A250XK48"/>
<feature type="region of interest" description="Disordered" evidence="4">
    <location>
        <begin position="492"/>
        <end position="543"/>
    </location>
</feature>
<organism evidence="5 6">
    <name type="scientific">Chlamydomonas eustigma</name>
    <dbReference type="NCBI Taxonomy" id="1157962"/>
    <lineage>
        <taxon>Eukaryota</taxon>
        <taxon>Viridiplantae</taxon>
        <taxon>Chlorophyta</taxon>
        <taxon>core chlorophytes</taxon>
        <taxon>Chlorophyceae</taxon>
        <taxon>CS clade</taxon>
        <taxon>Chlamydomonadales</taxon>
        <taxon>Chlamydomonadaceae</taxon>
        <taxon>Chlamydomonas</taxon>
    </lineage>
</organism>
<evidence type="ECO:0000256" key="4">
    <source>
        <dbReference type="SAM" id="MobiDB-lite"/>
    </source>
</evidence>
<dbReference type="GO" id="GO:0046540">
    <property type="term" value="C:U4/U6 x U5 tri-snRNP complex"/>
    <property type="evidence" value="ECO:0007669"/>
    <property type="project" value="TreeGrafter"/>
</dbReference>
<dbReference type="GO" id="GO:0045292">
    <property type="term" value="P:mRNA cis splicing, via spliceosome"/>
    <property type="evidence" value="ECO:0007669"/>
    <property type="project" value="TreeGrafter"/>
</dbReference>
<keyword evidence="3" id="KW-0539">Nucleus</keyword>
<comment type="subcellular location">
    <subcellularLocation>
        <location evidence="1">Nucleus</location>
    </subcellularLocation>
</comment>
<dbReference type="EMBL" id="BEGY01000095">
    <property type="protein sequence ID" value="GAX83292.1"/>
    <property type="molecule type" value="Genomic_DNA"/>
</dbReference>